<dbReference type="GeneID" id="96288242"/>
<name>A0ABQ2ZGH0_9ACTN</name>
<dbReference type="InterPro" id="IPR050491">
    <property type="entry name" value="AmpC-like"/>
</dbReference>
<dbReference type="SUPFAM" id="SSF56601">
    <property type="entry name" value="beta-lactamase/transpeptidase-like"/>
    <property type="match status" value="1"/>
</dbReference>
<proteinExistence type="predicted"/>
<dbReference type="PANTHER" id="PTHR46825:SF8">
    <property type="entry name" value="BETA-LACTAMASE-RELATED"/>
    <property type="match status" value="1"/>
</dbReference>
<dbReference type="EMBL" id="BMUU01000001">
    <property type="protein sequence ID" value="GGY14186.1"/>
    <property type="molecule type" value="Genomic_DNA"/>
</dbReference>
<sequence length="280" mass="29600">MLVPTCVLGSTGIQEQATNGHDPDKFVELGSFTKVVTGTVLHRLAAAGTLALDDPIEKWLPEVPGGTGITLRNLADHTSGLPRLPPALDASPAAPYASFTDASLADLLQELDKVVSGPTGRMEYSNLGYAVLGHALSIATGRTFQLLVNEHVLAPLGMAAQALTATPTPEARLVPRSIFGRPRGLWSMTGPILPAGGLWGTPRTAARLLVSLVVDQRLGEPALSWMRTGSSTWHNGATRNSSVFGGAHTDGRWVLVHRLHGNPGRTDRLALKVLKEANTP</sequence>
<dbReference type="Gene3D" id="3.40.710.10">
    <property type="entry name" value="DD-peptidase/beta-lactamase superfamily"/>
    <property type="match status" value="1"/>
</dbReference>
<gene>
    <name evidence="2" type="ORF">GCM10010326_01950</name>
</gene>
<dbReference type="PANTHER" id="PTHR46825">
    <property type="entry name" value="D-ALANYL-D-ALANINE-CARBOXYPEPTIDASE/ENDOPEPTIDASE AMPH"/>
    <property type="match status" value="1"/>
</dbReference>
<dbReference type="Pfam" id="PF00144">
    <property type="entry name" value="Beta-lactamase"/>
    <property type="match status" value="1"/>
</dbReference>
<organism evidence="2 3">
    <name type="scientific">Streptomyces xanthochromogenes</name>
    <dbReference type="NCBI Taxonomy" id="67384"/>
    <lineage>
        <taxon>Bacteria</taxon>
        <taxon>Bacillati</taxon>
        <taxon>Actinomycetota</taxon>
        <taxon>Actinomycetes</taxon>
        <taxon>Kitasatosporales</taxon>
        <taxon>Streptomycetaceae</taxon>
        <taxon>Streptomyces</taxon>
    </lineage>
</organism>
<feature type="domain" description="Beta-lactamase-related" evidence="1">
    <location>
        <begin position="17"/>
        <end position="233"/>
    </location>
</feature>
<accession>A0ABQ2ZGH0</accession>
<evidence type="ECO:0000313" key="2">
    <source>
        <dbReference type="EMBL" id="GGY14186.1"/>
    </source>
</evidence>
<comment type="caution">
    <text evidence="2">The sequence shown here is derived from an EMBL/GenBank/DDBJ whole genome shotgun (WGS) entry which is preliminary data.</text>
</comment>
<protein>
    <recommendedName>
        <fullName evidence="1">Beta-lactamase-related domain-containing protein</fullName>
    </recommendedName>
</protein>
<evidence type="ECO:0000313" key="3">
    <source>
        <dbReference type="Proteomes" id="UP000600946"/>
    </source>
</evidence>
<reference evidence="3" key="1">
    <citation type="journal article" date="2019" name="Int. J. Syst. Evol. Microbiol.">
        <title>The Global Catalogue of Microorganisms (GCM) 10K type strain sequencing project: providing services to taxonomists for standard genome sequencing and annotation.</title>
        <authorList>
            <consortium name="The Broad Institute Genomics Platform"/>
            <consortium name="The Broad Institute Genome Sequencing Center for Infectious Disease"/>
            <person name="Wu L."/>
            <person name="Ma J."/>
        </authorList>
    </citation>
    <scope>NUCLEOTIDE SEQUENCE [LARGE SCALE GENOMIC DNA]</scope>
    <source>
        <strain evidence="3">JCM 4594</strain>
    </source>
</reference>
<dbReference type="InterPro" id="IPR012338">
    <property type="entry name" value="Beta-lactam/transpept-like"/>
</dbReference>
<evidence type="ECO:0000259" key="1">
    <source>
        <dbReference type="Pfam" id="PF00144"/>
    </source>
</evidence>
<dbReference type="Proteomes" id="UP000600946">
    <property type="component" value="Unassembled WGS sequence"/>
</dbReference>
<dbReference type="RefSeq" id="WP_190025830.1">
    <property type="nucleotide sequence ID" value="NZ_BMUU01000001.1"/>
</dbReference>
<dbReference type="InterPro" id="IPR001466">
    <property type="entry name" value="Beta-lactam-related"/>
</dbReference>
<keyword evidence="3" id="KW-1185">Reference proteome</keyword>